<dbReference type="CDD" id="cd06261">
    <property type="entry name" value="TM_PBP2"/>
    <property type="match status" value="1"/>
</dbReference>
<evidence type="ECO:0000259" key="9">
    <source>
        <dbReference type="PROSITE" id="PS50928"/>
    </source>
</evidence>
<dbReference type="PANTHER" id="PTHR30614">
    <property type="entry name" value="MEMBRANE COMPONENT OF AMINO ACID ABC TRANSPORTER"/>
    <property type="match status" value="1"/>
</dbReference>
<proteinExistence type="inferred from homology"/>
<feature type="domain" description="ABC transmembrane type-1" evidence="9">
    <location>
        <begin position="184"/>
        <end position="373"/>
    </location>
</feature>
<dbReference type="RefSeq" id="WP_309793008.1">
    <property type="nucleotide sequence ID" value="NZ_JAVDPW010000002.1"/>
</dbReference>
<evidence type="ECO:0000256" key="8">
    <source>
        <dbReference type="RuleBase" id="RU363032"/>
    </source>
</evidence>
<feature type="transmembrane region" description="Helical" evidence="8">
    <location>
        <begin position="359"/>
        <end position="377"/>
    </location>
</feature>
<evidence type="ECO:0000256" key="3">
    <source>
        <dbReference type="ARBA" id="ARBA00022448"/>
    </source>
</evidence>
<comment type="subcellular location">
    <subcellularLocation>
        <location evidence="1">Cell inner membrane</location>
        <topology evidence="1">Multi-pass membrane protein</topology>
    </subcellularLocation>
    <subcellularLocation>
        <location evidence="8">Cell membrane</location>
        <topology evidence="8">Multi-pass membrane protein</topology>
    </subcellularLocation>
</comment>
<evidence type="ECO:0000256" key="7">
    <source>
        <dbReference type="ARBA" id="ARBA00023136"/>
    </source>
</evidence>
<dbReference type="EMBL" id="JAVDPW010000002">
    <property type="protein sequence ID" value="MDR6288918.1"/>
    <property type="molecule type" value="Genomic_DNA"/>
</dbReference>
<keyword evidence="4" id="KW-1003">Cell membrane</keyword>
<evidence type="ECO:0000256" key="6">
    <source>
        <dbReference type="ARBA" id="ARBA00022989"/>
    </source>
</evidence>
<evidence type="ECO:0000256" key="2">
    <source>
        <dbReference type="ARBA" id="ARBA00010072"/>
    </source>
</evidence>
<feature type="transmembrane region" description="Helical" evidence="8">
    <location>
        <begin position="186"/>
        <end position="208"/>
    </location>
</feature>
<dbReference type="NCBIfam" id="TIGR01726">
    <property type="entry name" value="HEQRo_perm_3TM"/>
    <property type="match status" value="1"/>
</dbReference>
<dbReference type="PROSITE" id="PS50928">
    <property type="entry name" value="ABC_TM1"/>
    <property type="match status" value="1"/>
</dbReference>
<dbReference type="InterPro" id="IPR043429">
    <property type="entry name" value="ArtM/GltK/GlnP/TcyL/YhdX-like"/>
</dbReference>
<evidence type="ECO:0000313" key="11">
    <source>
        <dbReference type="Proteomes" id="UP001262410"/>
    </source>
</evidence>
<accession>A0ABU1JJZ2</accession>
<keyword evidence="7 8" id="KW-0472">Membrane</keyword>
<dbReference type="InterPro" id="IPR010065">
    <property type="entry name" value="AA_ABC_transptr_permease_3TM"/>
</dbReference>
<gene>
    <name evidence="10" type="ORF">E9232_001425</name>
</gene>
<organism evidence="10 11">
    <name type="scientific">Inquilinus ginsengisoli</name>
    <dbReference type="NCBI Taxonomy" id="363840"/>
    <lineage>
        <taxon>Bacteria</taxon>
        <taxon>Pseudomonadati</taxon>
        <taxon>Pseudomonadota</taxon>
        <taxon>Alphaproteobacteria</taxon>
        <taxon>Rhodospirillales</taxon>
        <taxon>Rhodospirillaceae</taxon>
        <taxon>Inquilinus</taxon>
    </lineage>
</organism>
<keyword evidence="5 8" id="KW-0812">Transmembrane</keyword>
<dbReference type="Proteomes" id="UP001262410">
    <property type="component" value="Unassembled WGS sequence"/>
</dbReference>
<evidence type="ECO:0000256" key="4">
    <source>
        <dbReference type="ARBA" id="ARBA00022475"/>
    </source>
</evidence>
<sequence>MAATHSFTEPFVATREIPAEPPPGSTTGPIAWVRHNLFSTWYNIVLTVVIAYLAIRLIPPFISWAFIDPVWGPATPDQTPADVVAACRAATGACWAFVNEKYRLIFFGLYPFDEYWRPILAMLLLLGLAVSSTVRRFWGKRLIVAWVVVIVAAITLMYGAIPLGFLEIPIPGMTLVETGKWGGLPLTMGLSMIGLALAFPFSILLALGRRSNMPAIRTLCVTYIELVRGVPLITVLFMASVMFPLFLPEGWNFNYLLRAQVAIIMFTAAYLAEVVRGGLQSIPKGQFEAADSLGLSYWQKQRLIILPQALRISIPALVNTFIGSFMDTTLVIMVGLFDLLGAARLGLSDSIWGPFYKEAYLFVSLLFFVFCFSMSKYSQHLERYLNIGTRRR</sequence>
<dbReference type="InterPro" id="IPR035906">
    <property type="entry name" value="MetI-like_sf"/>
</dbReference>
<feature type="transmembrane region" description="Helical" evidence="8">
    <location>
        <begin position="143"/>
        <end position="166"/>
    </location>
</feature>
<dbReference type="SUPFAM" id="SSF161098">
    <property type="entry name" value="MetI-like"/>
    <property type="match status" value="1"/>
</dbReference>
<dbReference type="Gene3D" id="1.10.3720.10">
    <property type="entry name" value="MetI-like"/>
    <property type="match status" value="1"/>
</dbReference>
<reference evidence="10 11" key="1">
    <citation type="submission" date="2023-07" db="EMBL/GenBank/DDBJ databases">
        <title>Sorghum-associated microbial communities from plants grown in Nebraska, USA.</title>
        <authorList>
            <person name="Schachtman D."/>
        </authorList>
    </citation>
    <scope>NUCLEOTIDE SEQUENCE [LARGE SCALE GENOMIC DNA]</scope>
    <source>
        <strain evidence="10 11">584</strain>
    </source>
</reference>
<protein>
    <submittedName>
        <fullName evidence="10">General L-amino acid transport system permease protein</fullName>
    </submittedName>
</protein>
<feature type="transmembrane region" description="Helical" evidence="8">
    <location>
        <begin position="115"/>
        <end position="131"/>
    </location>
</feature>
<evidence type="ECO:0000256" key="1">
    <source>
        <dbReference type="ARBA" id="ARBA00004429"/>
    </source>
</evidence>
<dbReference type="Pfam" id="PF00528">
    <property type="entry name" value="BPD_transp_1"/>
    <property type="match status" value="1"/>
</dbReference>
<evidence type="ECO:0000256" key="5">
    <source>
        <dbReference type="ARBA" id="ARBA00022692"/>
    </source>
</evidence>
<comment type="caution">
    <text evidence="10">The sequence shown here is derived from an EMBL/GenBank/DDBJ whole genome shotgun (WGS) entry which is preliminary data.</text>
</comment>
<evidence type="ECO:0000313" key="10">
    <source>
        <dbReference type="EMBL" id="MDR6288918.1"/>
    </source>
</evidence>
<feature type="transmembrane region" description="Helical" evidence="8">
    <location>
        <begin position="229"/>
        <end position="247"/>
    </location>
</feature>
<feature type="transmembrane region" description="Helical" evidence="8">
    <location>
        <begin position="44"/>
        <end position="67"/>
    </location>
</feature>
<feature type="transmembrane region" description="Helical" evidence="8">
    <location>
        <begin position="253"/>
        <end position="272"/>
    </location>
</feature>
<keyword evidence="6 8" id="KW-1133">Transmembrane helix</keyword>
<comment type="similarity">
    <text evidence="2">Belongs to the binding-protein-dependent transport system permease family. HisMQ subfamily.</text>
</comment>
<dbReference type="InterPro" id="IPR000515">
    <property type="entry name" value="MetI-like"/>
</dbReference>
<dbReference type="PANTHER" id="PTHR30614:SF41">
    <property type="entry name" value="INNER MEMBRANE AMINO-ACID ABC TRANSPORTER PERMEASE PROTEIN YHDY"/>
    <property type="match status" value="1"/>
</dbReference>
<name>A0ABU1JJZ2_9PROT</name>
<keyword evidence="3 8" id="KW-0813">Transport</keyword>
<keyword evidence="11" id="KW-1185">Reference proteome</keyword>